<reference evidence="11 12" key="1">
    <citation type="journal article" date="2018" name="Sci. Rep.">
        <title>Comparative analysis of the Pocillopora damicornis genome highlights role of immune system in coral evolution.</title>
        <authorList>
            <person name="Cunning R."/>
            <person name="Bay R.A."/>
            <person name="Gillette P."/>
            <person name="Baker A.C."/>
            <person name="Traylor-Knowles N."/>
        </authorList>
    </citation>
    <scope>NUCLEOTIDE SEQUENCE [LARGE SCALE GENOMIC DNA]</scope>
    <source>
        <strain evidence="11">RSMAS</strain>
        <tissue evidence="11">Whole animal</tissue>
    </source>
</reference>
<dbReference type="EMBL" id="RCHS01002370">
    <property type="protein sequence ID" value="RMX47830.1"/>
    <property type="molecule type" value="Genomic_DNA"/>
</dbReference>
<evidence type="ECO:0000256" key="2">
    <source>
        <dbReference type="ARBA" id="ARBA00004325"/>
    </source>
</evidence>
<dbReference type="GO" id="GO:0042802">
    <property type="term" value="F:identical protein binding"/>
    <property type="evidence" value="ECO:0007669"/>
    <property type="project" value="UniProtKB-ARBA"/>
</dbReference>
<feature type="transmembrane region" description="Helical" evidence="10">
    <location>
        <begin position="181"/>
        <end position="204"/>
    </location>
</feature>
<dbReference type="OrthoDB" id="5857140at2759"/>
<dbReference type="PANTHER" id="PTHR15186">
    <property type="entry name" value="RE48077P"/>
    <property type="match status" value="1"/>
</dbReference>
<evidence type="ECO:0000256" key="10">
    <source>
        <dbReference type="SAM" id="Phobius"/>
    </source>
</evidence>
<evidence type="ECO:0000256" key="6">
    <source>
        <dbReference type="ARBA" id="ARBA00022989"/>
    </source>
</evidence>
<dbReference type="Proteomes" id="UP000275408">
    <property type="component" value="Unassembled WGS sequence"/>
</dbReference>
<evidence type="ECO:0000256" key="9">
    <source>
        <dbReference type="SAM" id="MobiDB-lite"/>
    </source>
</evidence>
<evidence type="ECO:0008006" key="13">
    <source>
        <dbReference type="Google" id="ProtNLM"/>
    </source>
</evidence>
<feature type="compositionally biased region" description="Low complexity" evidence="9">
    <location>
        <begin position="92"/>
        <end position="109"/>
    </location>
</feature>
<keyword evidence="7" id="KW-0496">Mitochondrion</keyword>
<dbReference type="AlphaFoldDB" id="A0A3M6U2H4"/>
<evidence type="ECO:0000256" key="3">
    <source>
        <dbReference type="ARBA" id="ARBA00007710"/>
    </source>
</evidence>
<evidence type="ECO:0000256" key="1">
    <source>
        <dbReference type="ARBA" id="ARBA00004167"/>
    </source>
</evidence>
<keyword evidence="5" id="KW-0053">Apoptosis</keyword>
<comment type="caution">
    <text evidence="11">The sequence shown here is derived from an EMBL/GenBank/DDBJ whole genome shotgun (WGS) entry which is preliminary data.</text>
</comment>
<dbReference type="GO" id="GO:0005741">
    <property type="term" value="C:mitochondrial outer membrane"/>
    <property type="evidence" value="ECO:0007669"/>
    <property type="project" value="TreeGrafter"/>
</dbReference>
<dbReference type="Pfam" id="PF06553">
    <property type="entry name" value="BNIP3"/>
    <property type="match status" value="1"/>
</dbReference>
<evidence type="ECO:0000256" key="8">
    <source>
        <dbReference type="ARBA" id="ARBA00023136"/>
    </source>
</evidence>
<keyword evidence="4 10" id="KW-0812">Transmembrane</keyword>
<feature type="non-terminal residue" evidence="11">
    <location>
        <position position="1"/>
    </location>
</feature>
<proteinExistence type="inferred from homology"/>
<evidence type="ECO:0000256" key="5">
    <source>
        <dbReference type="ARBA" id="ARBA00022703"/>
    </source>
</evidence>
<evidence type="ECO:0000256" key="4">
    <source>
        <dbReference type="ARBA" id="ARBA00022692"/>
    </source>
</evidence>
<dbReference type="GO" id="GO:0005634">
    <property type="term" value="C:nucleus"/>
    <property type="evidence" value="ECO:0007669"/>
    <property type="project" value="TreeGrafter"/>
</dbReference>
<comment type="subcellular location">
    <subcellularLocation>
        <location evidence="1">Membrane</location>
        <topology evidence="1">Single-pass membrane protein</topology>
    </subcellularLocation>
    <subcellularLocation>
        <location evidence="2">Mitochondrion membrane</location>
    </subcellularLocation>
</comment>
<accession>A0A3M6U2H4</accession>
<dbReference type="GO" id="GO:0043065">
    <property type="term" value="P:positive regulation of apoptotic process"/>
    <property type="evidence" value="ECO:0007669"/>
    <property type="project" value="InterPro"/>
</dbReference>
<dbReference type="Gene3D" id="6.10.250.1020">
    <property type="match status" value="1"/>
</dbReference>
<evidence type="ECO:0000313" key="12">
    <source>
        <dbReference type="Proteomes" id="UP000275408"/>
    </source>
</evidence>
<name>A0A3M6U2H4_POCDA</name>
<keyword evidence="8 10" id="KW-0472">Membrane</keyword>
<feature type="region of interest" description="Disordered" evidence="9">
    <location>
        <begin position="92"/>
        <end position="125"/>
    </location>
</feature>
<comment type="similarity">
    <text evidence="3">Belongs to the NIP3 family.</text>
</comment>
<dbReference type="InterPro" id="IPR010548">
    <property type="entry name" value="BNIP3"/>
</dbReference>
<evidence type="ECO:0000256" key="7">
    <source>
        <dbReference type="ARBA" id="ARBA00023128"/>
    </source>
</evidence>
<keyword evidence="6 10" id="KW-1133">Transmembrane helix</keyword>
<dbReference type="GO" id="GO:0097345">
    <property type="term" value="P:mitochondrial outer membrane permeabilization"/>
    <property type="evidence" value="ECO:0007669"/>
    <property type="project" value="TreeGrafter"/>
</dbReference>
<gene>
    <name evidence="11" type="ORF">pdam_00008559</name>
</gene>
<evidence type="ECO:0000313" key="11">
    <source>
        <dbReference type="EMBL" id="RMX47830.1"/>
    </source>
</evidence>
<keyword evidence="12" id="KW-1185">Reference proteome</keyword>
<feature type="transmembrane region" description="Helical" evidence="10">
    <location>
        <begin position="12"/>
        <end position="33"/>
    </location>
</feature>
<sequence length="214" mass="23641">LAIKTKAEFKVVLGKIPVAFSVVFVVAFTGLFYELKTMANNVNGGSHSSTESLNGSWVKLDGSFRNGNGAQHSPVISEDGAMEDLLAEAVQEQLSKQSSSGEKSPSGSPREQCPQGNLRTGDPILPQEQNTDWIWEWSSRIEVQPQKEWKMQHPRCKSKPRRAKLSIRGTKVMRSAELMNINFYVVVPAVLLSHLIAFGIGVYVGRRMVQVDAL</sequence>
<dbReference type="PANTHER" id="PTHR15186:SF5">
    <property type="entry name" value="BNIP3, ISOFORM A"/>
    <property type="match status" value="1"/>
</dbReference>
<dbReference type="STRING" id="46731.A0A3M6U2H4"/>
<organism evidence="11 12">
    <name type="scientific">Pocillopora damicornis</name>
    <name type="common">Cauliflower coral</name>
    <name type="synonym">Millepora damicornis</name>
    <dbReference type="NCBI Taxonomy" id="46731"/>
    <lineage>
        <taxon>Eukaryota</taxon>
        <taxon>Metazoa</taxon>
        <taxon>Cnidaria</taxon>
        <taxon>Anthozoa</taxon>
        <taxon>Hexacorallia</taxon>
        <taxon>Scleractinia</taxon>
        <taxon>Astrocoeniina</taxon>
        <taxon>Pocilloporidae</taxon>
        <taxon>Pocillopora</taxon>
    </lineage>
</organism>
<protein>
    <recommendedName>
        <fullName evidence="13">BCL2/adenovirus E1B 19 kDa protein-interacting protein 3-like</fullName>
    </recommendedName>
</protein>